<dbReference type="Proteomes" id="UP000179807">
    <property type="component" value="Unassembled WGS sequence"/>
</dbReference>
<dbReference type="PANTHER" id="PTHR45661:SF3">
    <property type="entry name" value="IG-LIKE DOMAIN-CONTAINING PROTEIN"/>
    <property type="match status" value="1"/>
</dbReference>
<dbReference type="PANTHER" id="PTHR45661">
    <property type="entry name" value="SURFACE ANTIGEN"/>
    <property type="match status" value="1"/>
</dbReference>
<evidence type="ECO:0000313" key="1">
    <source>
        <dbReference type="EMBL" id="OHT09136.1"/>
    </source>
</evidence>
<organism evidence="1 2">
    <name type="scientific">Tritrichomonas foetus</name>
    <dbReference type="NCBI Taxonomy" id="1144522"/>
    <lineage>
        <taxon>Eukaryota</taxon>
        <taxon>Metamonada</taxon>
        <taxon>Parabasalia</taxon>
        <taxon>Tritrichomonadida</taxon>
        <taxon>Tritrichomonadidae</taxon>
        <taxon>Tritrichomonas</taxon>
    </lineage>
</organism>
<keyword evidence="2" id="KW-1185">Reference proteome</keyword>
<dbReference type="AlphaFoldDB" id="A0A1J4KE03"/>
<reference evidence="1" key="1">
    <citation type="submission" date="2016-10" db="EMBL/GenBank/DDBJ databases">
        <authorList>
            <person name="Benchimol M."/>
            <person name="Almeida L.G."/>
            <person name="Vasconcelos A.T."/>
            <person name="Perreira-Neves A."/>
            <person name="Rosa I.A."/>
            <person name="Tasca T."/>
            <person name="Bogo M.R."/>
            <person name="de Souza W."/>
        </authorList>
    </citation>
    <scope>NUCLEOTIDE SEQUENCE [LARGE SCALE GENOMIC DNA]</scope>
    <source>
        <strain evidence="1">K</strain>
    </source>
</reference>
<dbReference type="InterPro" id="IPR026906">
    <property type="entry name" value="LRR_5"/>
</dbReference>
<dbReference type="VEuPathDB" id="TrichDB:TRFO_22153"/>
<gene>
    <name evidence="1" type="ORF">TRFO_22153</name>
</gene>
<sequence length="746" mass="84175">MFFISILTYASFTHENIRYESQFNDNIIAVEAQNNISELHIPSTIEYESVLYRVVGIENNVFYGMDYYGELVLPESLVYINEYAFSNCKGFTGSLVIPENLTMIGSFSFSECTGFSGDLVFRNPCTIGNNAFYLCFGFKGSLQLHNQMTYLNNNIFDGCSGFTGDLIIPEFIEFIGIEAFKNCAGFTRAIYNGTNILFQSDSAANSFEQCYFRCVFVVEEYNYHYFNELPAIKSDTIINDDLIYFYENSTHELSLIGCISNNEREIIIPSSLEILVHEETAVVNVTSIVQGVFAYCSNFYGKLSIPNTITTIQSNTFRECTGFSHLELPDSITSIGSYSFFRCERFTQELILPTNLIFIGQYAFMYCHGFYGDLIIPENITSIVTYTFGHCYGFNGSLVLPFNLSIIQSYGFYNCYSFSGNLVFPNSIISIGYNAFTSCSNFSGSLDFPNKTTTISIGAFSFCSGFNETLTLPLSLTSIGNLAFAECTGIIKAIYLGTQLSIYTDIFRGTTFRCIHVPSDFLNDTLGYLPAVKPDDIYQNNLVYRVLTLNISEVTLFGCEIQKREEVVIPSVIIYQNIQLIVRKINNYAFYSCYQFNNNLIIPNTINEIGANSFYYCYSFSGKLTLSNNILSIGNSAFEGCSNITGVVFPSVIKSIGIYSFYYCTKLRVCQYEGIIEPSISSSAFSYTLISSVGVTSHYENDTFGGKPVYYYDTLPTSVFTFSTEIQYTKRRIFLESSFFIYYLLL</sequence>
<dbReference type="EMBL" id="MLAK01000648">
    <property type="protein sequence ID" value="OHT09136.1"/>
    <property type="molecule type" value="Genomic_DNA"/>
</dbReference>
<dbReference type="RefSeq" id="XP_068362272.1">
    <property type="nucleotide sequence ID" value="XM_068502394.1"/>
</dbReference>
<comment type="caution">
    <text evidence="1">The sequence shown here is derived from an EMBL/GenBank/DDBJ whole genome shotgun (WGS) entry which is preliminary data.</text>
</comment>
<dbReference type="Gene3D" id="3.80.10.10">
    <property type="entry name" value="Ribonuclease Inhibitor"/>
    <property type="match status" value="7"/>
</dbReference>
<evidence type="ECO:0000313" key="2">
    <source>
        <dbReference type="Proteomes" id="UP000179807"/>
    </source>
</evidence>
<dbReference type="InterPro" id="IPR032675">
    <property type="entry name" value="LRR_dom_sf"/>
</dbReference>
<dbReference type="GeneID" id="94837098"/>
<protein>
    <recommendedName>
        <fullName evidence="3">Surface antigen BspA-like</fullName>
    </recommendedName>
</protein>
<evidence type="ECO:0008006" key="3">
    <source>
        <dbReference type="Google" id="ProtNLM"/>
    </source>
</evidence>
<proteinExistence type="predicted"/>
<name>A0A1J4KE03_9EUKA</name>
<dbReference type="InterPro" id="IPR053139">
    <property type="entry name" value="Surface_bspA-like"/>
</dbReference>
<dbReference type="Pfam" id="PF13306">
    <property type="entry name" value="LRR_5"/>
    <property type="match status" value="3"/>
</dbReference>
<accession>A0A1J4KE03</accession>